<evidence type="ECO:0000259" key="5">
    <source>
        <dbReference type="Pfam" id="PF24394"/>
    </source>
</evidence>
<feature type="transmembrane region" description="Helical" evidence="1">
    <location>
        <begin position="504"/>
        <end position="522"/>
    </location>
</feature>
<dbReference type="EMBL" id="AWWV01010974">
    <property type="protein sequence ID" value="OMO75739.1"/>
    <property type="molecule type" value="Genomic_DNA"/>
</dbReference>
<feature type="chain" id="PRO_5012028795" evidence="2">
    <location>
        <begin position="29"/>
        <end position="743"/>
    </location>
</feature>
<comment type="caution">
    <text evidence="6">The sequence shown here is derived from an EMBL/GenBank/DDBJ whole genome shotgun (WGS) entry which is preliminary data.</text>
</comment>
<keyword evidence="1" id="KW-0472">Membrane</keyword>
<keyword evidence="1" id="KW-1133">Transmembrane helix</keyword>
<dbReference type="OrthoDB" id="27234at2759"/>
<gene>
    <name evidence="6" type="ORF">CCACVL1_16061</name>
</gene>
<dbReference type="GO" id="GO:0016787">
    <property type="term" value="F:hydrolase activity"/>
    <property type="evidence" value="ECO:0007669"/>
    <property type="project" value="InterPro"/>
</dbReference>
<evidence type="ECO:0000256" key="2">
    <source>
        <dbReference type="SAM" id="SignalP"/>
    </source>
</evidence>
<evidence type="ECO:0000256" key="1">
    <source>
        <dbReference type="SAM" id="Phobius"/>
    </source>
</evidence>
<accession>A0A1R3HZL6</accession>
<dbReference type="Gramene" id="OMO75739">
    <property type="protein sequence ID" value="OMO75739"/>
    <property type="gene ID" value="CCACVL1_16061"/>
</dbReference>
<dbReference type="InterPro" id="IPR004843">
    <property type="entry name" value="Calcineurin-like_PHP"/>
</dbReference>
<sequence>MIVVGNMGVLVLLLLVFLLWLKVPTCNSQQEEEASSFSPGRAVIDVKGGPESVVWVVQLSDLHFSVHHPERAIDFKNLVPSALSFINPSLVLITGDLTDGKSKDLLVMKQNEEEWMEYKNVMEDVVKRSGLNKSIFYDLRGNHDNFGVPMVGGSFDFYSKYSINGQLRRSGHVNSVTLQAGEQKYLFVGLDSTMSVGLRGPTNLFGHPTDQLLSDIDMELSQWDSQSPKPVSKISFGHFPLSFSASSQSGKILKDIFLKHSLSAYICGHLHTRFGKNLKRHHLSSILFRSSQNLFQFNVHQIPSEESKNCSFGAPPVEEFWEWEMGDWRKSRAMRILAIDRGHVSFADIDFKSGSKKTIILPTFPLDSRFMSTSSSHHEYECEHMLPSSYETVRALVFSVSPIVSVVAKIFDSRYGNLDVVMEAPMTKHAADRSSRGDLYTVPWNYKAFEDPSADRFWLQIEATDIIGRSTLTDLRPFSVNGHHAKVLWTWKEFFVMGCQWEALYYPILWLALYFLFLLLLIPKAFLIFSSKQYTCKNFLTAKGLINGIAWVLQELCRVPVAWFGFLGYLSYLILFPWFSGKVFTDGGDRLYMTYMGWVVQSFDNKRIHDYIGSPDIMVVVLPHLTFVVLPAILFTGGLAAERAVHRDNFLSISGKKEDDYSRLDKRSHRNDSRGSRRAKLHLDGRWIRSILLVLCLVICWKHFKNCRAVLKAYEMNPLLHFPVYSFGIPLLLGYAIYKTKRA</sequence>
<evidence type="ECO:0000259" key="3">
    <source>
        <dbReference type="Pfam" id="PF00149"/>
    </source>
</evidence>
<dbReference type="InterPro" id="IPR029052">
    <property type="entry name" value="Metallo-depent_PP-like"/>
</dbReference>
<proteinExistence type="predicted"/>
<feature type="domain" description="TMEM62 Ig-like" evidence="4">
    <location>
        <begin position="355"/>
        <end position="483"/>
    </location>
</feature>
<organism evidence="6 7">
    <name type="scientific">Corchorus capsularis</name>
    <name type="common">Jute</name>
    <dbReference type="NCBI Taxonomy" id="210143"/>
    <lineage>
        <taxon>Eukaryota</taxon>
        <taxon>Viridiplantae</taxon>
        <taxon>Streptophyta</taxon>
        <taxon>Embryophyta</taxon>
        <taxon>Tracheophyta</taxon>
        <taxon>Spermatophyta</taxon>
        <taxon>Magnoliopsida</taxon>
        <taxon>eudicotyledons</taxon>
        <taxon>Gunneridae</taxon>
        <taxon>Pentapetalae</taxon>
        <taxon>rosids</taxon>
        <taxon>malvids</taxon>
        <taxon>Malvales</taxon>
        <taxon>Malvaceae</taxon>
        <taxon>Grewioideae</taxon>
        <taxon>Apeibeae</taxon>
        <taxon>Corchorus</taxon>
    </lineage>
</organism>
<dbReference type="AlphaFoldDB" id="A0A1R3HZL6"/>
<dbReference type="Pfam" id="PF00149">
    <property type="entry name" value="Metallophos"/>
    <property type="match status" value="1"/>
</dbReference>
<evidence type="ECO:0000313" key="6">
    <source>
        <dbReference type="EMBL" id="OMO75739.1"/>
    </source>
</evidence>
<dbReference type="Gene3D" id="3.60.21.10">
    <property type="match status" value="1"/>
</dbReference>
<dbReference type="Proteomes" id="UP000188268">
    <property type="component" value="Unassembled WGS sequence"/>
</dbReference>
<feature type="domain" description="Calcineurin-like phosphoesterase" evidence="3">
    <location>
        <begin position="56"/>
        <end position="272"/>
    </location>
</feature>
<name>A0A1R3HZL6_COCAP</name>
<dbReference type="PANTHER" id="PTHR14795:SF0">
    <property type="entry name" value="TRANSMEMBRANE PROTEIN 62"/>
    <property type="match status" value="1"/>
</dbReference>
<keyword evidence="1" id="KW-0812">Transmembrane</keyword>
<feature type="transmembrane region" description="Helical" evidence="1">
    <location>
        <begin position="561"/>
        <end position="579"/>
    </location>
</feature>
<feature type="transmembrane region" description="Helical" evidence="1">
    <location>
        <begin position="617"/>
        <end position="641"/>
    </location>
</feature>
<feature type="transmembrane region" description="Helical" evidence="1">
    <location>
        <begin position="687"/>
        <end position="704"/>
    </location>
</feature>
<dbReference type="STRING" id="210143.A0A1R3HZL6"/>
<dbReference type="InterPro" id="IPR056229">
    <property type="entry name" value="Ig_TMM62"/>
</dbReference>
<keyword evidence="7" id="KW-1185">Reference proteome</keyword>
<evidence type="ECO:0000313" key="7">
    <source>
        <dbReference type="Proteomes" id="UP000188268"/>
    </source>
</evidence>
<dbReference type="OMA" id="VEWQTYH"/>
<dbReference type="SUPFAM" id="SSF56300">
    <property type="entry name" value="Metallo-dependent phosphatases"/>
    <property type="match status" value="1"/>
</dbReference>
<evidence type="ECO:0000259" key="4">
    <source>
        <dbReference type="Pfam" id="PF24384"/>
    </source>
</evidence>
<dbReference type="Pfam" id="PF24384">
    <property type="entry name" value="Ig_TMM62"/>
    <property type="match status" value="1"/>
</dbReference>
<feature type="signal peptide" evidence="2">
    <location>
        <begin position="1"/>
        <end position="28"/>
    </location>
</feature>
<feature type="transmembrane region" description="Helical" evidence="1">
    <location>
        <begin position="719"/>
        <end position="738"/>
    </location>
</feature>
<dbReference type="PANTHER" id="PTHR14795">
    <property type="entry name" value="HELICASE RELATED"/>
    <property type="match status" value="1"/>
</dbReference>
<dbReference type="Pfam" id="PF24394">
    <property type="entry name" value="TMEM62_C"/>
    <property type="match status" value="1"/>
</dbReference>
<reference evidence="6 7" key="1">
    <citation type="submission" date="2013-09" db="EMBL/GenBank/DDBJ databases">
        <title>Corchorus capsularis genome sequencing.</title>
        <authorList>
            <person name="Alam M."/>
            <person name="Haque M.S."/>
            <person name="Islam M.S."/>
            <person name="Emdad E.M."/>
            <person name="Islam M.M."/>
            <person name="Ahmed B."/>
            <person name="Halim A."/>
            <person name="Hossen Q.M.M."/>
            <person name="Hossain M.Z."/>
            <person name="Ahmed R."/>
            <person name="Khan M.M."/>
            <person name="Islam R."/>
            <person name="Rashid M.M."/>
            <person name="Khan S.A."/>
            <person name="Rahman M.S."/>
            <person name="Alam M."/>
        </authorList>
    </citation>
    <scope>NUCLEOTIDE SEQUENCE [LARGE SCALE GENOMIC DNA]</scope>
    <source>
        <strain evidence="7">cv. CVL-1</strain>
        <tissue evidence="6">Whole seedling</tissue>
    </source>
</reference>
<keyword evidence="2" id="KW-0732">Signal</keyword>
<protein>
    <submittedName>
        <fullName evidence="6">Uncharacterized protein</fullName>
    </submittedName>
</protein>
<feature type="domain" description="TMEM62 C-terminal" evidence="5">
    <location>
        <begin position="506"/>
        <end position="723"/>
    </location>
</feature>
<dbReference type="InterPro" id="IPR056230">
    <property type="entry name" value="TMEM62_C"/>
</dbReference>